<organism evidence="1 2">
    <name type="scientific">Halomonas elongata</name>
    <dbReference type="NCBI Taxonomy" id="2746"/>
    <lineage>
        <taxon>Bacteria</taxon>
        <taxon>Pseudomonadati</taxon>
        <taxon>Pseudomonadota</taxon>
        <taxon>Gammaproteobacteria</taxon>
        <taxon>Oceanospirillales</taxon>
        <taxon>Halomonadaceae</taxon>
        <taxon>Halomonas</taxon>
    </lineage>
</organism>
<accession>A0A1B8NYN5</accession>
<dbReference type="SUPFAM" id="SSF56784">
    <property type="entry name" value="HAD-like"/>
    <property type="match status" value="1"/>
</dbReference>
<dbReference type="EMBL" id="MAJD01000002">
    <property type="protein sequence ID" value="OBX35095.1"/>
    <property type="molecule type" value="Genomic_DNA"/>
</dbReference>
<protein>
    <submittedName>
        <fullName evidence="1">Uncharacterized protein</fullName>
    </submittedName>
</protein>
<proteinExistence type="predicted"/>
<name>A0A1B8NYN5_HALEL</name>
<dbReference type="PATRIC" id="fig|2746.7.peg.4284"/>
<reference evidence="1 2" key="1">
    <citation type="submission" date="2016-06" db="EMBL/GenBank/DDBJ databases">
        <title>Genome sequence of halotolerant plant growth promoting strain of Halomonas elongata HEK1 isolated from salterns of Rann of Kutch, Gujarat, India.</title>
        <authorList>
            <person name="Gaba S."/>
            <person name="Singh R.N."/>
            <person name="Abrol S."/>
            <person name="Kaushik R."/>
            <person name="Saxena A.K."/>
        </authorList>
    </citation>
    <scope>NUCLEOTIDE SEQUENCE [LARGE SCALE GENOMIC DNA]</scope>
    <source>
        <strain evidence="1 2">HEK1</strain>
    </source>
</reference>
<comment type="caution">
    <text evidence="1">The sequence shown here is derived from an EMBL/GenBank/DDBJ whole genome shotgun (WGS) entry which is preliminary data.</text>
</comment>
<evidence type="ECO:0000313" key="2">
    <source>
        <dbReference type="Proteomes" id="UP000092504"/>
    </source>
</evidence>
<dbReference type="InterPro" id="IPR036412">
    <property type="entry name" value="HAD-like_sf"/>
</dbReference>
<dbReference type="InterPro" id="IPR023214">
    <property type="entry name" value="HAD_sf"/>
</dbReference>
<dbReference type="AlphaFoldDB" id="A0A1B8NYN5"/>
<gene>
    <name evidence="1" type="ORF">A8U91_04166</name>
</gene>
<sequence>MVIDDAAVGVEAGLAAGMQVIHLNHFPDEEATPEGAIALHHASELPEVIARLATARQAL</sequence>
<evidence type="ECO:0000313" key="1">
    <source>
        <dbReference type="EMBL" id="OBX35095.1"/>
    </source>
</evidence>
<dbReference type="Proteomes" id="UP000092504">
    <property type="component" value="Unassembled WGS sequence"/>
</dbReference>
<dbReference type="Gene3D" id="3.40.50.1000">
    <property type="entry name" value="HAD superfamily/HAD-like"/>
    <property type="match status" value="1"/>
</dbReference>